<accession>A0A5B7J9E5</accession>
<evidence type="ECO:0000313" key="3">
    <source>
        <dbReference type="Proteomes" id="UP000324222"/>
    </source>
</evidence>
<evidence type="ECO:0000313" key="2">
    <source>
        <dbReference type="EMBL" id="MPC92812.1"/>
    </source>
</evidence>
<name>A0A5B7J9E5_PORTR</name>
<reference evidence="2 3" key="1">
    <citation type="submission" date="2019-05" db="EMBL/GenBank/DDBJ databases">
        <title>Another draft genome of Portunus trituberculatus and its Hox gene families provides insights of decapod evolution.</title>
        <authorList>
            <person name="Jeong J.-H."/>
            <person name="Song I."/>
            <person name="Kim S."/>
            <person name="Choi T."/>
            <person name="Kim D."/>
            <person name="Ryu S."/>
            <person name="Kim W."/>
        </authorList>
    </citation>
    <scope>NUCLEOTIDE SEQUENCE [LARGE SCALE GENOMIC DNA]</scope>
    <source>
        <tissue evidence="2">Muscle</tissue>
    </source>
</reference>
<protein>
    <submittedName>
        <fullName evidence="2">Uncharacterized protein</fullName>
    </submittedName>
</protein>
<organism evidence="2 3">
    <name type="scientific">Portunus trituberculatus</name>
    <name type="common">Swimming crab</name>
    <name type="synonym">Neptunus trituberculatus</name>
    <dbReference type="NCBI Taxonomy" id="210409"/>
    <lineage>
        <taxon>Eukaryota</taxon>
        <taxon>Metazoa</taxon>
        <taxon>Ecdysozoa</taxon>
        <taxon>Arthropoda</taxon>
        <taxon>Crustacea</taxon>
        <taxon>Multicrustacea</taxon>
        <taxon>Malacostraca</taxon>
        <taxon>Eumalacostraca</taxon>
        <taxon>Eucarida</taxon>
        <taxon>Decapoda</taxon>
        <taxon>Pleocyemata</taxon>
        <taxon>Brachyura</taxon>
        <taxon>Eubrachyura</taxon>
        <taxon>Portunoidea</taxon>
        <taxon>Portunidae</taxon>
        <taxon>Portuninae</taxon>
        <taxon>Portunus</taxon>
    </lineage>
</organism>
<proteinExistence type="predicted"/>
<dbReference type="EMBL" id="VSRR010092565">
    <property type="protein sequence ID" value="MPC92812.1"/>
    <property type="molecule type" value="Genomic_DNA"/>
</dbReference>
<sequence length="123" mass="14395">METGCVVRERRTELAWLMWCCVLRLKEEKEELEKERVKGGGRGGTGASSTTRRRALREQGIIANEGDVEEMRQFRWRVITTSVLRDGMTELHHSDRGRAIHTHVPRLKEDQRYSLKHPQSFIH</sequence>
<gene>
    <name evidence="2" type="ORF">E2C01_087921</name>
</gene>
<evidence type="ECO:0000256" key="1">
    <source>
        <dbReference type="SAM" id="MobiDB-lite"/>
    </source>
</evidence>
<comment type="caution">
    <text evidence="2">The sequence shown here is derived from an EMBL/GenBank/DDBJ whole genome shotgun (WGS) entry which is preliminary data.</text>
</comment>
<dbReference type="AlphaFoldDB" id="A0A5B7J9E5"/>
<keyword evidence="3" id="KW-1185">Reference proteome</keyword>
<dbReference type="Proteomes" id="UP000324222">
    <property type="component" value="Unassembled WGS sequence"/>
</dbReference>
<feature type="region of interest" description="Disordered" evidence="1">
    <location>
        <begin position="32"/>
        <end position="59"/>
    </location>
</feature>